<keyword evidence="6" id="KW-0106">Calcium</keyword>
<accession>A0A5C5ZPN0</accession>
<protein>
    <submittedName>
        <fullName evidence="10">Choline-sulfatase</fullName>
        <ecNumber evidence="10">3.1.6.6</ecNumber>
    </submittedName>
</protein>
<feature type="region of interest" description="Disordered" evidence="7">
    <location>
        <begin position="185"/>
        <end position="210"/>
    </location>
</feature>
<dbReference type="GO" id="GO:0008237">
    <property type="term" value="F:metallopeptidase activity"/>
    <property type="evidence" value="ECO:0007669"/>
    <property type="project" value="InterPro"/>
</dbReference>
<dbReference type="EC" id="3.1.6.6" evidence="10"/>
<dbReference type="Gene3D" id="3.40.720.10">
    <property type="entry name" value="Alkaline Phosphatase, subunit A"/>
    <property type="match status" value="1"/>
</dbReference>
<evidence type="ECO:0000259" key="9">
    <source>
        <dbReference type="Pfam" id="PF00884"/>
    </source>
</evidence>
<dbReference type="Pfam" id="PF00884">
    <property type="entry name" value="Sulfatase"/>
    <property type="match status" value="1"/>
</dbReference>
<feature type="compositionally biased region" description="Polar residues" evidence="7">
    <location>
        <begin position="185"/>
        <end position="194"/>
    </location>
</feature>
<dbReference type="Gene3D" id="3.40.390.10">
    <property type="entry name" value="Collagenase (Catalytic Domain)"/>
    <property type="match status" value="1"/>
</dbReference>
<keyword evidence="11" id="KW-1185">Reference proteome</keyword>
<dbReference type="GO" id="GO:0046872">
    <property type="term" value="F:metal ion binding"/>
    <property type="evidence" value="ECO:0007669"/>
    <property type="project" value="UniProtKB-KW"/>
</dbReference>
<organism evidence="10 11">
    <name type="scientific">Stieleria varia</name>
    <dbReference type="NCBI Taxonomy" id="2528005"/>
    <lineage>
        <taxon>Bacteria</taxon>
        <taxon>Pseudomonadati</taxon>
        <taxon>Planctomycetota</taxon>
        <taxon>Planctomycetia</taxon>
        <taxon>Pirellulales</taxon>
        <taxon>Pirellulaceae</taxon>
        <taxon>Stieleria</taxon>
    </lineage>
</organism>
<proteinExistence type="inferred from homology"/>
<dbReference type="GO" id="GO:0005737">
    <property type="term" value="C:cytoplasm"/>
    <property type="evidence" value="ECO:0007669"/>
    <property type="project" value="TreeGrafter"/>
</dbReference>
<evidence type="ECO:0000313" key="11">
    <source>
        <dbReference type="Proteomes" id="UP000320176"/>
    </source>
</evidence>
<dbReference type="InterPro" id="IPR000917">
    <property type="entry name" value="Sulfatase_N"/>
</dbReference>
<evidence type="ECO:0000256" key="3">
    <source>
        <dbReference type="ARBA" id="ARBA00022723"/>
    </source>
</evidence>
<keyword evidence="5 10" id="KW-0378">Hydrolase</keyword>
<evidence type="ECO:0000256" key="6">
    <source>
        <dbReference type="ARBA" id="ARBA00022837"/>
    </source>
</evidence>
<keyword evidence="4 8" id="KW-0732">Signal</keyword>
<dbReference type="GO" id="GO:0047753">
    <property type="term" value="F:choline-sulfatase activity"/>
    <property type="evidence" value="ECO:0007669"/>
    <property type="project" value="UniProtKB-EC"/>
</dbReference>
<dbReference type="RefSeq" id="WP_197455149.1">
    <property type="nucleotide sequence ID" value="NZ_CP151726.1"/>
</dbReference>
<comment type="caution">
    <text evidence="10">The sequence shown here is derived from an EMBL/GenBank/DDBJ whole genome shotgun (WGS) entry which is preliminary data.</text>
</comment>
<dbReference type="AlphaFoldDB" id="A0A5C5ZPN0"/>
<evidence type="ECO:0000256" key="4">
    <source>
        <dbReference type="ARBA" id="ARBA00022729"/>
    </source>
</evidence>
<reference evidence="10 11" key="1">
    <citation type="submission" date="2019-02" db="EMBL/GenBank/DDBJ databases">
        <title>Deep-cultivation of Planctomycetes and their phenomic and genomic characterization uncovers novel biology.</title>
        <authorList>
            <person name="Wiegand S."/>
            <person name="Jogler M."/>
            <person name="Boedeker C."/>
            <person name="Pinto D."/>
            <person name="Vollmers J."/>
            <person name="Rivas-Marin E."/>
            <person name="Kohn T."/>
            <person name="Peeters S.H."/>
            <person name="Heuer A."/>
            <person name="Rast P."/>
            <person name="Oberbeckmann S."/>
            <person name="Bunk B."/>
            <person name="Jeske O."/>
            <person name="Meyerdierks A."/>
            <person name="Storesund J.E."/>
            <person name="Kallscheuer N."/>
            <person name="Luecker S."/>
            <person name="Lage O.M."/>
            <person name="Pohl T."/>
            <person name="Merkel B.J."/>
            <person name="Hornburger P."/>
            <person name="Mueller R.-W."/>
            <person name="Bruemmer F."/>
            <person name="Labrenz M."/>
            <person name="Spormann A.M."/>
            <person name="Op Den Camp H."/>
            <person name="Overmann J."/>
            <person name="Amann R."/>
            <person name="Jetten M.S.M."/>
            <person name="Mascher T."/>
            <person name="Medema M.H."/>
            <person name="Devos D.P."/>
            <person name="Kaster A.-K."/>
            <person name="Ovreas L."/>
            <person name="Rohde M."/>
            <person name="Galperin M.Y."/>
            <person name="Jogler C."/>
        </authorList>
    </citation>
    <scope>NUCLEOTIDE SEQUENCE [LARGE SCALE GENOMIC DNA]</scope>
    <source>
        <strain evidence="10 11">Pla52n</strain>
    </source>
</reference>
<evidence type="ECO:0000256" key="1">
    <source>
        <dbReference type="ARBA" id="ARBA00001913"/>
    </source>
</evidence>
<dbReference type="InterPro" id="IPR024079">
    <property type="entry name" value="MetalloPept_cat_dom_sf"/>
</dbReference>
<evidence type="ECO:0000256" key="8">
    <source>
        <dbReference type="SAM" id="SignalP"/>
    </source>
</evidence>
<feature type="domain" description="Sulfatase N-terminal" evidence="9">
    <location>
        <begin position="28"/>
        <end position="410"/>
    </location>
</feature>
<dbReference type="Proteomes" id="UP000320176">
    <property type="component" value="Unassembled WGS sequence"/>
</dbReference>
<dbReference type="EMBL" id="SJPN01000023">
    <property type="protein sequence ID" value="TWT89429.1"/>
    <property type="molecule type" value="Genomic_DNA"/>
</dbReference>
<evidence type="ECO:0000256" key="7">
    <source>
        <dbReference type="SAM" id="MobiDB-lite"/>
    </source>
</evidence>
<dbReference type="PANTHER" id="PTHR45953">
    <property type="entry name" value="IDURONATE 2-SULFATASE"/>
    <property type="match status" value="1"/>
</dbReference>
<sequence length="722" mass="81198" precursor="true">MKSRIAAAIILLLFPVGLPAASSAAEKPNVLFIAIDDLNDWIGCLNGHPQALTPNIDALAEAGILFTNAHCVSPACNPSRAALLSGRRPASTGVWSNDSPRLLQAKPQIDHLPGVFRDAGYATLGTGKINHGTGDNAKLFEKFYNTEQRWSPLTREAVRYTADELPTKKTDAPKHVATLSDGRTVTLPLNSVPSDRNPDTKEGESFDWGPMAVADSEMGDVKITDWAIEQLSKQHDKPFFMGVGYYRPHIPLWAPAKYFERFENVDIQLPPTLDGDLDDLSPTGRRWAIEAVTAGSHATVVRSNQWRQAVKSYLACTTFVDEQVGRLVSSLKRSRQSENTWIVLWTDHGWHLGEKEHWGKWTPWERSTRVPLIIVPPSAIAAQFAEAGSRCDQPVSLLDLFPTLTDACGINSPKDLHGQSLLPLLKNPGLETNRAVVTLFDEGNVTLRTNRWRYIRYDNGDEELYDVIADPNEWHNLAVVPKHRSELIKLREAASEHVVLAKTNDTAEPEWLQRKVVGWRVHVNPRLTKDDASRKKLGRAMELLTVQLKEIKQKLPKDAVAELQKVDLWFSPKYPNTGARAEYHPSPQWLRENGRSEIMARGVEFSNVEIFEAESRRMPNFALHELAHAFHDRVLGFDHAEIRKVFDRAVASGKYESVLRQDANGNRRPDRAYALSNHKEYFAELSEAYFSKNDFFPFDRTELLETDPEGARVVKEAWGVTP</sequence>
<evidence type="ECO:0000256" key="2">
    <source>
        <dbReference type="ARBA" id="ARBA00008779"/>
    </source>
</evidence>
<name>A0A5C5ZPN0_9BACT</name>
<keyword evidence="3" id="KW-0479">Metal-binding</keyword>
<evidence type="ECO:0000313" key="10">
    <source>
        <dbReference type="EMBL" id="TWT89429.1"/>
    </source>
</evidence>
<feature type="signal peptide" evidence="8">
    <location>
        <begin position="1"/>
        <end position="24"/>
    </location>
</feature>
<comment type="similarity">
    <text evidence="2">Belongs to the sulfatase family.</text>
</comment>
<dbReference type="CDD" id="cd16030">
    <property type="entry name" value="iduronate-2-sulfatase"/>
    <property type="match status" value="1"/>
</dbReference>
<dbReference type="SUPFAM" id="SSF53649">
    <property type="entry name" value="Alkaline phosphatase-like"/>
    <property type="match status" value="1"/>
</dbReference>
<gene>
    <name evidence="10" type="primary">betC_22</name>
    <name evidence="10" type="ORF">Pla52n_68150</name>
</gene>
<dbReference type="InterPro" id="IPR017850">
    <property type="entry name" value="Alkaline_phosphatase_core_sf"/>
</dbReference>
<feature type="chain" id="PRO_5022811689" evidence="8">
    <location>
        <begin position="25"/>
        <end position="722"/>
    </location>
</feature>
<dbReference type="InterPro" id="IPR035874">
    <property type="entry name" value="IDS"/>
</dbReference>
<comment type="cofactor">
    <cofactor evidence="1">
        <name>Ca(2+)</name>
        <dbReference type="ChEBI" id="CHEBI:29108"/>
    </cofactor>
</comment>
<dbReference type="PANTHER" id="PTHR45953:SF1">
    <property type="entry name" value="IDURONATE 2-SULFATASE"/>
    <property type="match status" value="1"/>
</dbReference>
<dbReference type="GO" id="GO:0004423">
    <property type="term" value="F:iduronate-2-sulfatase activity"/>
    <property type="evidence" value="ECO:0007669"/>
    <property type="project" value="InterPro"/>
</dbReference>
<evidence type="ECO:0000256" key="5">
    <source>
        <dbReference type="ARBA" id="ARBA00022801"/>
    </source>
</evidence>
<dbReference type="SUPFAM" id="SSF55486">
    <property type="entry name" value="Metalloproteases ('zincins'), catalytic domain"/>
    <property type="match status" value="1"/>
</dbReference>